<proteinExistence type="predicted"/>
<feature type="compositionally biased region" description="Basic and acidic residues" evidence="1">
    <location>
        <begin position="292"/>
        <end position="301"/>
    </location>
</feature>
<dbReference type="GeneID" id="54413208"/>
<dbReference type="OrthoDB" id="5419508at2759"/>
<dbReference type="AlphaFoldDB" id="A0A6A6AK39"/>
<organism evidence="2 3">
    <name type="scientific">Dothidotthia symphoricarpi CBS 119687</name>
    <dbReference type="NCBI Taxonomy" id="1392245"/>
    <lineage>
        <taxon>Eukaryota</taxon>
        <taxon>Fungi</taxon>
        <taxon>Dikarya</taxon>
        <taxon>Ascomycota</taxon>
        <taxon>Pezizomycotina</taxon>
        <taxon>Dothideomycetes</taxon>
        <taxon>Pleosporomycetidae</taxon>
        <taxon>Pleosporales</taxon>
        <taxon>Dothidotthiaceae</taxon>
        <taxon>Dothidotthia</taxon>
    </lineage>
</organism>
<feature type="compositionally biased region" description="Polar residues" evidence="1">
    <location>
        <begin position="306"/>
        <end position="321"/>
    </location>
</feature>
<sequence>MPGLPGRLPPFSTAVTQTAVETSTDDAYPDDYIKTVILELSSYLLTLVEHSLISGKPANDPYSPSLRTIYDRLHGGYPALSPLREHTNDPERIKSALAQQHQRTPSPPMLRPLEDFEDLYYAVLARLLDIHQSLNARLGSGFNVAPDPVFPDQDVLTIADLFASLAQYWDVLNSAGCAKALDSAIRRSRVAHLHKEIVLQLHNNDITPADADELLADLYDPGEYAGVQGLAWIGGWAPSMISAWLEEKYRLVLGLEREEGMRKAMAERRRARMGKKARSKADLQSNMRKRSMRFDAGRSDGKQQMIEKQTQIQRGDRNSAQARLPDDQSQHALEWRMRSQRVSEYSQYLRGMASRDARHQVQSTIYGGDMHTNGALRGGELHLAGREDARMEDAEF</sequence>
<name>A0A6A6AK39_9PLEO</name>
<protein>
    <submittedName>
        <fullName evidence="2">Uncharacterized protein</fullName>
    </submittedName>
</protein>
<feature type="compositionally biased region" description="Basic residues" evidence="1">
    <location>
        <begin position="269"/>
        <end position="278"/>
    </location>
</feature>
<reference evidence="2" key="1">
    <citation type="journal article" date="2020" name="Stud. Mycol.">
        <title>101 Dothideomycetes genomes: a test case for predicting lifestyles and emergence of pathogens.</title>
        <authorList>
            <person name="Haridas S."/>
            <person name="Albert R."/>
            <person name="Binder M."/>
            <person name="Bloem J."/>
            <person name="Labutti K."/>
            <person name="Salamov A."/>
            <person name="Andreopoulos B."/>
            <person name="Baker S."/>
            <person name="Barry K."/>
            <person name="Bills G."/>
            <person name="Bluhm B."/>
            <person name="Cannon C."/>
            <person name="Castanera R."/>
            <person name="Culley D."/>
            <person name="Daum C."/>
            <person name="Ezra D."/>
            <person name="Gonzalez J."/>
            <person name="Henrissat B."/>
            <person name="Kuo A."/>
            <person name="Liang C."/>
            <person name="Lipzen A."/>
            <person name="Lutzoni F."/>
            <person name="Magnuson J."/>
            <person name="Mondo S."/>
            <person name="Nolan M."/>
            <person name="Ohm R."/>
            <person name="Pangilinan J."/>
            <person name="Park H.-J."/>
            <person name="Ramirez L."/>
            <person name="Alfaro M."/>
            <person name="Sun H."/>
            <person name="Tritt A."/>
            <person name="Yoshinaga Y."/>
            <person name="Zwiers L.-H."/>
            <person name="Turgeon B."/>
            <person name="Goodwin S."/>
            <person name="Spatafora J."/>
            <person name="Crous P."/>
            <person name="Grigoriev I."/>
        </authorList>
    </citation>
    <scope>NUCLEOTIDE SEQUENCE</scope>
    <source>
        <strain evidence="2">CBS 119687</strain>
    </source>
</reference>
<evidence type="ECO:0000256" key="1">
    <source>
        <dbReference type="SAM" id="MobiDB-lite"/>
    </source>
</evidence>
<dbReference type="RefSeq" id="XP_033526706.1">
    <property type="nucleotide sequence ID" value="XM_033672776.1"/>
</dbReference>
<keyword evidence="3" id="KW-1185">Reference proteome</keyword>
<evidence type="ECO:0000313" key="3">
    <source>
        <dbReference type="Proteomes" id="UP000799771"/>
    </source>
</evidence>
<dbReference type="Proteomes" id="UP000799771">
    <property type="component" value="Unassembled WGS sequence"/>
</dbReference>
<evidence type="ECO:0000313" key="2">
    <source>
        <dbReference type="EMBL" id="KAF2132319.1"/>
    </source>
</evidence>
<accession>A0A6A6AK39</accession>
<dbReference type="EMBL" id="ML977501">
    <property type="protein sequence ID" value="KAF2132319.1"/>
    <property type="molecule type" value="Genomic_DNA"/>
</dbReference>
<gene>
    <name evidence="2" type="ORF">P153DRAFT_429477</name>
</gene>
<feature type="region of interest" description="Disordered" evidence="1">
    <location>
        <begin position="269"/>
        <end position="332"/>
    </location>
</feature>